<evidence type="ECO:0000256" key="6">
    <source>
        <dbReference type="ARBA" id="ARBA00022856"/>
    </source>
</evidence>
<dbReference type="Proteomes" id="UP000602395">
    <property type="component" value="Unassembled WGS sequence"/>
</dbReference>
<evidence type="ECO:0000256" key="3">
    <source>
        <dbReference type="ARBA" id="ARBA00022475"/>
    </source>
</evidence>
<organism evidence="15 16">
    <name type="scientific">Gordonia hankookensis</name>
    <dbReference type="NCBI Taxonomy" id="589403"/>
    <lineage>
        <taxon>Bacteria</taxon>
        <taxon>Bacillati</taxon>
        <taxon>Actinomycetota</taxon>
        <taxon>Actinomycetes</taxon>
        <taxon>Mycobacteriales</taxon>
        <taxon>Gordoniaceae</taxon>
        <taxon>Gordonia</taxon>
    </lineage>
</organism>
<keyword evidence="7" id="KW-0653">Protein transport</keyword>
<accession>A0ABR7WAS4</accession>
<evidence type="ECO:0000313" key="15">
    <source>
        <dbReference type="EMBL" id="MBD1319896.1"/>
    </source>
</evidence>
<dbReference type="PANTHER" id="PTHR43386:SF2">
    <property type="entry name" value="OLIGOPEPTIDE TRANSPORT SYSTEM PERMEASE PROTEIN OPPC"/>
    <property type="match status" value="1"/>
</dbReference>
<feature type="domain" description="ABC transmembrane type-1" evidence="14">
    <location>
        <begin position="144"/>
        <end position="329"/>
    </location>
</feature>
<dbReference type="InterPro" id="IPR000515">
    <property type="entry name" value="MetI-like"/>
</dbReference>
<dbReference type="CDD" id="cd06261">
    <property type="entry name" value="TM_PBP2"/>
    <property type="match status" value="1"/>
</dbReference>
<dbReference type="Pfam" id="PF00528">
    <property type="entry name" value="BPD_transp_1"/>
    <property type="match status" value="1"/>
</dbReference>
<evidence type="ECO:0000256" key="11">
    <source>
        <dbReference type="ARBA" id="ARBA00072251"/>
    </source>
</evidence>
<dbReference type="PROSITE" id="PS50928">
    <property type="entry name" value="ABC_TM1"/>
    <property type="match status" value="1"/>
</dbReference>
<keyword evidence="9 12" id="KW-0472">Membrane</keyword>
<evidence type="ECO:0000256" key="13">
    <source>
        <dbReference type="SAM" id="MobiDB-lite"/>
    </source>
</evidence>
<keyword evidence="6" id="KW-0571">Peptide transport</keyword>
<keyword evidence="2 12" id="KW-0813">Transport</keyword>
<evidence type="ECO:0000256" key="7">
    <source>
        <dbReference type="ARBA" id="ARBA00022927"/>
    </source>
</evidence>
<dbReference type="InterPro" id="IPR035906">
    <property type="entry name" value="MetI-like_sf"/>
</dbReference>
<keyword evidence="4" id="KW-0997">Cell inner membrane</keyword>
<dbReference type="PANTHER" id="PTHR43386">
    <property type="entry name" value="OLIGOPEPTIDE TRANSPORT SYSTEM PERMEASE PROTEIN APPC"/>
    <property type="match status" value="1"/>
</dbReference>
<proteinExistence type="inferred from homology"/>
<feature type="transmembrane region" description="Helical" evidence="12">
    <location>
        <begin position="203"/>
        <end position="222"/>
    </location>
</feature>
<keyword evidence="16" id="KW-1185">Reference proteome</keyword>
<evidence type="ECO:0000256" key="4">
    <source>
        <dbReference type="ARBA" id="ARBA00022519"/>
    </source>
</evidence>
<comment type="subcellular location">
    <subcellularLocation>
        <location evidence="1">Cell inner membrane</location>
        <topology evidence="1">Multi-pass membrane protein</topology>
    </subcellularLocation>
    <subcellularLocation>
        <location evidence="12">Cell membrane</location>
        <topology evidence="12">Multi-pass membrane protein</topology>
    </subcellularLocation>
</comment>
<evidence type="ECO:0000256" key="10">
    <source>
        <dbReference type="ARBA" id="ARBA00024202"/>
    </source>
</evidence>
<evidence type="ECO:0000256" key="5">
    <source>
        <dbReference type="ARBA" id="ARBA00022692"/>
    </source>
</evidence>
<comment type="similarity">
    <text evidence="10">Belongs to the binding-protein-dependent transport system permease family. OppBC subfamily.</text>
</comment>
<dbReference type="EMBL" id="JACWMS010000002">
    <property type="protein sequence ID" value="MBD1319896.1"/>
    <property type="molecule type" value="Genomic_DNA"/>
</dbReference>
<dbReference type="Gene3D" id="1.10.3720.10">
    <property type="entry name" value="MetI-like"/>
    <property type="match status" value="1"/>
</dbReference>
<reference evidence="15 16" key="1">
    <citation type="submission" date="2020-09" db="EMBL/GenBank/DDBJ databases">
        <title>Novel species in genus Gordonia.</title>
        <authorList>
            <person name="Zhang G."/>
        </authorList>
    </citation>
    <scope>NUCLEOTIDE SEQUENCE [LARGE SCALE GENOMIC DNA]</scope>
    <source>
        <strain evidence="15 16">ON-33</strain>
    </source>
</reference>
<evidence type="ECO:0000313" key="16">
    <source>
        <dbReference type="Proteomes" id="UP000602395"/>
    </source>
</evidence>
<feature type="transmembrane region" description="Helical" evidence="12">
    <location>
        <begin position="144"/>
        <end position="168"/>
    </location>
</feature>
<evidence type="ECO:0000256" key="2">
    <source>
        <dbReference type="ARBA" id="ARBA00022448"/>
    </source>
</evidence>
<keyword evidence="5 12" id="KW-0812">Transmembrane</keyword>
<evidence type="ECO:0000256" key="12">
    <source>
        <dbReference type="RuleBase" id="RU363032"/>
    </source>
</evidence>
<protein>
    <recommendedName>
        <fullName evidence="11">Oligopeptide transport system permease protein OppC</fullName>
    </recommendedName>
</protein>
<keyword evidence="3" id="KW-1003">Cell membrane</keyword>
<dbReference type="InterPro" id="IPR050366">
    <property type="entry name" value="BP-dependent_transpt_permease"/>
</dbReference>
<name>A0ABR7WAS4_9ACTN</name>
<evidence type="ECO:0000256" key="1">
    <source>
        <dbReference type="ARBA" id="ARBA00004429"/>
    </source>
</evidence>
<evidence type="ECO:0000256" key="8">
    <source>
        <dbReference type="ARBA" id="ARBA00022989"/>
    </source>
</evidence>
<feature type="transmembrane region" description="Helical" evidence="12">
    <location>
        <begin position="253"/>
        <end position="275"/>
    </location>
</feature>
<feature type="transmembrane region" description="Helical" evidence="12">
    <location>
        <begin position="80"/>
        <end position="100"/>
    </location>
</feature>
<sequence>MVMMPPEPSRNDRPRDPDSKRFRDGNAHDPTATAPIMGETGGLLADGVGPVEDSMQTPIARRRLGRAGLIARRFARHRSALVGLVIFVILVCFALFGGLFSTYSYTDTDFLAIGFPPSSGHWFGTNDAGNDLYAQVVHGLQRSLVIALSVSLGTTVIAAFVGALAAYFGGWVQRVILGVIYLLLVVPTFLILALISNKTGGDWRWLIVVLTLTGWMMLARIIHSMAQSIRERDYVSAARYLGEPPLTIVARHILPNLASLLVINFALGVVATVLAETGLSFLGLGVKIPDVTLGALLQSGTGALFASPWLFYFPAAVLTLLTVSLALIADGLRDALDPTSGSGARA</sequence>
<dbReference type="InterPro" id="IPR025966">
    <property type="entry name" value="OppC_N"/>
</dbReference>
<comment type="caution">
    <text evidence="15">The sequence shown here is derived from an EMBL/GenBank/DDBJ whole genome shotgun (WGS) entry which is preliminary data.</text>
</comment>
<keyword evidence="8 12" id="KW-1133">Transmembrane helix</keyword>
<evidence type="ECO:0000259" key="14">
    <source>
        <dbReference type="PROSITE" id="PS50928"/>
    </source>
</evidence>
<dbReference type="SUPFAM" id="SSF161098">
    <property type="entry name" value="MetI-like"/>
    <property type="match status" value="1"/>
</dbReference>
<gene>
    <name evidence="15" type="ORF">IDF66_09880</name>
</gene>
<evidence type="ECO:0000256" key="9">
    <source>
        <dbReference type="ARBA" id="ARBA00023136"/>
    </source>
</evidence>
<dbReference type="RefSeq" id="WP_190266713.1">
    <property type="nucleotide sequence ID" value="NZ_BAABAD010000004.1"/>
</dbReference>
<feature type="region of interest" description="Disordered" evidence="13">
    <location>
        <begin position="1"/>
        <end position="36"/>
    </location>
</feature>
<feature type="transmembrane region" description="Helical" evidence="12">
    <location>
        <begin position="175"/>
        <end position="197"/>
    </location>
</feature>
<dbReference type="Pfam" id="PF12911">
    <property type="entry name" value="OppC_N"/>
    <property type="match status" value="1"/>
</dbReference>
<feature type="transmembrane region" description="Helical" evidence="12">
    <location>
        <begin position="309"/>
        <end position="329"/>
    </location>
</feature>
<feature type="compositionally biased region" description="Basic and acidic residues" evidence="13">
    <location>
        <begin position="9"/>
        <end position="27"/>
    </location>
</feature>